<evidence type="ECO:0000256" key="4">
    <source>
        <dbReference type="ARBA" id="ARBA00022692"/>
    </source>
</evidence>
<sequence>MFVLGEYHIGIVNSIDPPLESDAGPARSNPVTVPNVLVDVFEYTLQRPLQIWTPPDRYHIVHSVLTRFMVGQPDQTTLAQARLKLFKTFCHPTMTHQTSQNYHWIVLVDPGLDGSIIQEIKSLLMFSSHALDNDNVYMVMTNNTMWMQDGTNKERKKAAYGVSLNTIVTEWSRGNLDVVTGNKAHLTRTLDWYNDRKMHENLIVIETLLDADDGMHHEGIAGIQEFAVEHTHMILQQKHEQQERQQTRTKHTVKTESSSPSSSLIRDWWILCGTNHIEWHNRDVYTLNTDEYKKVGITSGVVGIRLKPKECISAGYTRIGLVTENIKETTKSRSRSRSSKVARYDFPLAASRNHILATRDYPPCTSNVVTHCYHRSFVEKPLTVRTRSITSDGMTHLDPKTNSYSMKTAKIRDTEFETFEGEEVWRLLQHEFFIDRYEAYQASIYLFKRRMDILAENEKGRCIPGFPCNKSATNIHKSLKIAINDGTDRLLDTKIQAKSRLVLMTAVFGVSPLPAYFTMFLRSIQASGADGIVIGGDEIELKDNLPPNIRHIPMTWNGLHDIISHKLFGGTPLPGFQAANGYKVIDVKPLYGFLFREYIQDYEFWAHVDNDMIFGDVARFMNPMMDQFDVISALGRGQADCGLKNPCKITHGPFTAYRNVPEITELFRLIEGNLYEVLNTTQAYAIDEWGGLRKRLGTNDAGSNDYLHSMSHVIHKYRHTLPIRVGSRVPFACAYYSEHACDCVWTTSDGTSSHLNANGRDVLFCHFMRTKHIATKHLLEMPKNDQEAILHATSVMWSKEHGISIVDDGKGGGDKLNPKKNLGTKNRGNATSSLPVDGHHSKPTAVLDQSDSIFKRKGWDNDPVVLEPYKLLFFTVPKVACTEWKTLFRRMMGHLDWDTEEPHNPATNGLRYLGHYPPRLQIEFMTSADWTRAIFVRDPLERLLSAYLDKGLVHKDYILKNCCQRNMRNQPYQQQCKVLKKISNNHTSLPETEESTFEKFVKTYMKQCKDPHWLPQSSRMNPSNWDFINFVGHFDSLAQDAQSLLKRVGAWESFGFDGWGVYQNRSFLENNDAKHATSSHMRIRKFYSPEIKRLALDYLQADYDLAVLNLQRP</sequence>
<feature type="region of interest" description="Disordered" evidence="9">
    <location>
        <begin position="237"/>
        <end position="260"/>
    </location>
</feature>
<organism evidence="10 11">
    <name type="scientific">Stephanodiscus triporus</name>
    <dbReference type="NCBI Taxonomy" id="2934178"/>
    <lineage>
        <taxon>Eukaryota</taxon>
        <taxon>Sar</taxon>
        <taxon>Stramenopiles</taxon>
        <taxon>Ochrophyta</taxon>
        <taxon>Bacillariophyta</taxon>
        <taxon>Coscinodiscophyceae</taxon>
        <taxon>Thalassiosirophycidae</taxon>
        <taxon>Stephanodiscales</taxon>
        <taxon>Stephanodiscaceae</taxon>
        <taxon>Stephanodiscus</taxon>
    </lineage>
</organism>
<evidence type="ECO:0000256" key="7">
    <source>
        <dbReference type="ARBA" id="ARBA00023136"/>
    </source>
</evidence>
<keyword evidence="4" id="KW-0812">Transmembrane</keyword>
<keyword evidence="11" id="KW-1185">Reference proteome</keyword>
<evidence type="ECO:0000313" key="11">
    <source>
        <dbReference type="Proteomes" id="UP001530315"/>
    </source>
</evidence>
<keyword evidence="7" id="KW-0472">Membrane</keyword>
<evidence type="ECO:0000256" key="1">
    <source>
        <dbReference type="ARBA" id="ARBA00004323"/>
    </source>
</evidence>
<dbReference type="InterPro" id="IPR018011">
    <property type="entry name" value="Carb_sulfotrans_8-10"/>
</dbReference>
<dbReference type="GO" id="GO:0008146">
    <property type="term" value="F:sulfotransferase activity"/>
    <property type="evidence" value="ECO:0007669"/>
    <property type="project" value="UniProtKB-ARBA"/>
</dbReference>
<evidence type="ECO:0000256" key="2">
    <source>
        <dbReference type="ARBA" id="ARBA00006339"/>
    </source>
</evidence>
<evidence type="ECO:0000256" key="3">
    <source>
        <dbReference type="ARBA" id="ARBA00022679"/>
    </source>
</evidence>
<keyword evidence="5" id="KW-1133">Transmembrane helix</keyword>
<comment type="subcellular location">
    <subcellularLocation>
        <location evidence="1">Golgi apparatus membrane</location>
        <topology evidence="1">Single-pass type II membrane protein</topology>
    </subcellularLocation>
</comment>
<dbReference type="Proteomes" id="UP001530315">
    <property type="component" value="Unassembled WGS sequence"/>
</dbReference>
<dbReference type="Pfam" id="PF03567">
    <property type="entry name" value="Sulfotransfer_2"/>
    <property type="match status" value="1"/>
</dbReference>
<feature type="compositionally biased region" description="Polar residues" evidence="9">
    <location>
        <begin position="823"/>
        <end position="834"/>
    </location>
</feature>
<evidence type="ECO:0000256" key="8">
    <source>
        <dbReference type="ARBA" id="ARBA00023180"/>
    </source>
</evidence>
<keyword evidence="6" id="KW-0333">Golgi apparatus</keyword>
<keyword evidence="8" id="KW-0325">Glycoprotein</keyword>
<dbReference type="GO" id="GO:0000139">
    <property type="term" value="C:Golgi membrane"/>
    <property type="evidence" value="ECO:0007669"/>
    <property type="project" value="UniProtKB-SubCell"/>
</dbReference>
<feature type="region of interest" description="Disordered" evidence="9">
    <location>
        <begin position="808"/>
        <end position="844"/>
    </location>
</feature>
<comment type="caution">
    <text evidence="10">The sequence shown here is derived from an EMBL/GenBank/DDBJ whole genome shotgun (WGS) entry which is preliminary data.</text>
</comment>
<protein>
    <submittedName>
        <fullName evidence="10">Uncharacterized protein</fullName>
    </submittedName>
</protein>
<evidence type="ECO:0000256" key="9">
    <source>
        <dbReference type="SAM" id="MobiDB-lite"/>
    </source>
</evidence>
<dbReference type="Pfam" id="PF20330">
    <property type="entry name" value="DUF6625"/>
    <property type="match status" value="1"/>
</dbReference>
<feature type="compositionally biased region" description="Basic and acidic residues" evidence="9">
    <location>
        <begin position="808"/>
        <end position="817"/>
    </location>
</feature>
<keyword evidence="3" id="KW-0808">Transferase</keyword>
<name>A0ABD3QAC9_9STRA</name>
<comment type="similarity">
    <text evidence="2">Belongs to the sulfotransferase 2 family.</text>
</comment>
<evidence type="ECO:0000313" key="10">
    <source>
        <dbReference type="EMBL" id="KAL3797315.1"/>
    </source>
</evidence>
<feature type="compositionally biased region" description="Basic and acidic residues" evidence="9">
    <location>
        <begin position="237"/>
        <end position="246"/>
    </location>
</feature>
<dbReference type="AlphaFoldDB" id="A0ABD3QAC9"/>
<dbReference type="InterPro" id="IPR005331">
    <property type="entry name" value="Sulfotransferase"/>
</dbReference>
<proteinExistence type="inferred from homology"/>
<accession>A0ABD3QAC9</accession>
<dbReference type="InterPro" id="IPR046733">
    <property type="entry name" value="DUF6625"/>
</dbReference>
<dbReference type="EMBL" id="JALLAZ020000349">
    <property type="protein sequence ID" value="KAL3797315.1"/>
    <property type="molecule type" value="Genomic_DNA"/>
</dbReference>
<evidence type="ECO:0000256" key="6">
    <source>
        <dbReference type="ARBA" id="ARBA00023034"/>
    </source>
</evidence>
<dbReference type="PANTHER" id="PTHR12137">
    <property type="entry name" value="CARBOHYDRATE SULFOTRANSFERASE"/>
    <property type="match status" value="1"/>
</dbReference>
<evidence type="ECO:0000256" key="5">
    <source>
        <dbReference type="ARBA" id="ARBA00022989"/>
    </source>
</evidence>
<dbReference type="PANTHER" id="PTHR12137:SF54">
    <property type="entry name" value="CARBOHYDRATE SULFOTRANSFERASE"/>
    <property type="match status" value="1"/>
</dbReference>
<reference evidence="10 11" key="1">
    <citation type="submission" date="2024-10" db="EMBL/GenBank/DDBJ databases">
        <title>Updated reference genomes for cyclostephanoid diatoms.</title>
        <authorList>
            <person name="Roberts W.R."/>
            <person name="Alverson A.J."/>
        </authorList>
    </citation>
    <scope>NUCLEOTIDE SEQUENCE [LARGE SCALE GENOMIC DNA]</scope>
    <source>
        <strain evidence="10 11">AJA276-08</strain>
    </source>
</reference>
<gene>
    <name evidence="10" type="ORF">ACHAW5_005377</name>
</gene>